<dbReference type="InterPro" id="IPR038005">
    <property type="entry name" value="RX-like_CC"/>
</dbReference>
<evidence type="ECO:0000313" key="8">
    <source>
        <dbReference type="Proteomes" id="UP000515121"/>
    </source>
</evidence>
<dbReference type="InterPro" id="IPR058922">
    <property type="entry name" value="WHD_DRP"/>
</dbReference>
<dbReference type="Pfam" id="PF23559">
    <property type="entry name" value="WHD_DRP"/>
    <property type="match status" value="1"/>
</dbReference>
<sequence length="951" mass="109300">MAETAVRIVIDKLIRLLHEEAKLLKGVERKITDIKDELESIQSFLREADGRAEKEDSTSSTTGVKTWVKQVREVAYRIEDIIDEYIFRVAEGRQEHQHGFKAFLQKIVHLVKICRPHHEIALEIEDVKRSVYEIKERSKRYGFSYTSEQGGPSCTYDENNTWHDPRVGSLFIENDALVGIESPRKELVNKMLEETSGRLVISLVGMGGIGKTTLAKKVCDVQTIKDRFDCHAWITVSRSYQLKELLRTMIRQFNEERKERLPNEINTMDMVELISTTREYLRDKRYIVVFDDVWKEDFWGDVEHALLDNDRGSRIMVSTRNENVADFCKKSSLVHLHELKPWPLDLAHELLCKEAFKFDREKHCSEELLELSFDIVKRCEGLPLAIVAIGGLLTTKGRDVLQWKSLRDSLSSQLESNPHLACIKRILSLSYLDLPYHLKSCFLYLGIFPEDYSINCATLIRLWIAEGFVEGKHGLIVEEVAREHLTKLVQRNLVQVERINFGGSLRRCRVHDLMHEVILSRSEELDLLQISLENLTSLGGTARHLSIHNEAKSLSGKVSNSQTHSLIFFNIDDLSKSLSCILTKKFSLLKELDFGGTPLSDIPEEVIGKLLNLRYLSVRDTKVKKIPKSIGKLHCLQTLDLKRSLVCELPVEMKTLCNMQYLLGYSVDYDSEYNIYTRRGLKMLGGIRSLVSLQKLDSIDMEAHKSSASFIAELGWLKQLRKLGIHKLKSENGMDLCVAIEQMHQLQSLDIASVDEDEFLQLQSMSSPPVLLQRLCLRGRLEALPNWIPKMKNLVKIRLYWSRLIDDPLKVLGVLPNLLEFSFYKGFDGEQMQFERGHFQKLKRLALVKLNGLNRLIIDEETLPQLESLSIGPIPNLQDQVPSGIHHLKSLKTLQLNDMPRESVRRMLPGEGSKFCEVQHIPHVVFTFTTKGARYDSYNLSDPRLLEYLRS</sequence>
<dbReference type="Gene3D" id="3.40.50.300">
    <property type="entry name" value="P-loop containing nucleotide triphosphate hydrolases"/>
    <property type="match status" value="1"/>
</dbReference>
<organism evidence="8 9">
    <name type="scientific">Durio zibethinus</name>
    <name type="common">Durian</name>
    <dbReference type="NCBI Taxonomy" id="66656"/>
    <lineage>
        <taxon>Eukaryota</taxon>
        <taxon>Viridiplantae</taxon>
        <taxon>Streptophyta</taxon>
        <taxon>Embryophyta</taxon>
        <taxon>Tracheophyta</taxon>
        <taxon>Spermatophyta</taxon>
        <taxon>Magnoliopsida</taxon>
        <taxon>eudicotyledons</taxon>
        <taxon>Gunneridae</taxon>
        <taxon>Pentapetalae</taxon>
        <taxon>rosids</taxon>
        <taxon>malvids</taxon>
        <taxon>Malvales</taxon>
        <taxon>Malvaceae</taxon>
        <taxon>Helicteroideae</taxon>
        <taxon>Durio</taxon>
    </lineage>
</organism>
<dbReference type="Pfam" id="PF18052">
    <property type="entry name" value="Rx_N"/>
    <property type="match status" value="1"/>
</dbReference>
<evidence type="ECO:0000256" key="1">
    <source>
        <dbReference type="ARBA" id="ARBA00022737"/>
    </source>
</evidence>
<feature type="domain" description="Disease resistance protein winged helix" evidence="6">
    <location>
        <begin position="447"/>
        <end position="518"/>
    </location>
</feature>
<dbReference type="SUPFAM" id="SSF52540">
    <property type="entry name" value="P-loop containing nucleoside triphosphate hydrolases"/>
    <property type="match status" value="1"/>
</dbReference>
<evidence type="ECO:0000313" key="9">
    <source>
        <dbReference type="RefSeq" id="XP_022718532.1"/>
    </source>
</evidence>
<keyword evidence="8" id="KW-1185">Reference proteome</keyword>
<dbReference type="InterPro" id="IPR044974">
    <property type="entry name" value="Disease_R_plants"/>
</dbReference>
<proteinExistence type="predicted"/>
<evidence type="ECO:0000259" key="4">
    <source>
        <dbReference type="Pfam" id="PF00931"/>
    </source>
</evidence>
<keyword evidence="3" id="KW-0611">Plant defense</keyword>
<dbReference type="Gene3D" id="1.20.5.4130">
    <property type="match status" value="1"/>
</dbReference>
<protein>
    <submittedName>
        <fullName evidence="9">Disease resistance protein RPM1-like</fullName>
    </submittedName>
</protein>
<dbReference type="Pfam" id="PF23598">
    <property type="entry name" value="LRR_14"/>
    <property type="match status" value="1"/>
</dbReference>
<dbReference type="InterPro" id="IPR042197">
    <property type="entry name" value="Apaf_helical"/>
</dbReference>
<name>A0A6P5WS79_DURZI</name>
<dbReference type="InterPro" id="IPR027417">
    <property type="entry name" value="P-loop_NTPase"/>
</dbReference>
<dbReference type="Proteomes" id="UP000515121">
    <property type="component" value="Unplaced"/>
</dbReference>
<dbReference type="Gene3D" id="3.80.10.10">
    <property type="entry name" value="Ribonuclease Inhibitor"/>
    <property type="match status" value="1"/>
</dbReference>
<feature type="domain" description="Disease resistance N-terminal" evidence="5">
    <location>
        <begin position="5"/>
        <end position="100"/>
    </location>
</feature>
<dbReference type="CDD" id="cd14798">
    <property type="entry name" value="RX-CC_like"/>
    <property type="match status" value="1"/>
</dbReference>
<dbReference type="PRINTS" id="PR00364">
    <property type="entry name" value="DISEASERSIST"/>
</dbReference>
<dbReference type="Pfam" id="PF00931">
    <property type="entry name" value="NB-ARC"/>
    <property type="match status" value="1"/>
</dbReference>
<dbReference type="InterPro" id="IPR036388">
    <property type="entry name" value="WH-like_DNA-bd_sf"/>
</dbReference>
<dbReference type="AlphaFoldDB" id="A0A6P5WS79"/>
<dbReference type="PANTHER" id="PTHR23155">
    <property type="entry name" value="DISEASE RESISTANCE PROTEIN RP"/>
    <property type="match status" value="1"/>
</dbReference>
<dbReference type="GO" id="GO:0043531">
    <property type="term" value="F:ADP binding"/>
    <property type="evidence" value="ECO:0007669"/>
    <property type="project" value="InterPro"/>
</dbReference>
<dbReference type="InterPro" id="IPR002182">
    <property type="entry name" value="NB-ARC"/>
</dbReference>
<feature type="domain" description="Disease resistance R13L4/SHOC-2-like LRR" evidence="7">
    <location>
        <begin position="582"/>
        <end position="896"/>
    </location>
</feature>
<accession>A0A6P5WS79</accession>
<gene>
    <name evidence="9" type="primary">LOC111276873</name>
</gene>
<evidence type="ECO:0000259" key="6">
    <source>
        <dbReference type="Pfam" id="PF23559"/>
    </source>
</evidence>
<evidence type="ECO:0000256" key="3">
    <source>
        <dbReference type="ARBA" id="ARBA00022821"/>
    </source>
</evidence>
<dbReference type="RefSeq" id="XP_022718532.1">
    <property type="nucleotide sequence ID" value="XM_022862797.1"/>
</dbReference>
<evidence type="ECO:0000256" key="2">
    <source>
        <dbReference type="ARBA" id="ARBA00022741"/>
    </source>
</evidence>
<dbReference type="GeneID" id="111276873"/>
<dbReference type="FunFam" id="1.10.10.10:FF:000322">
    <property type="entry name" value="Probable disease resistance protein At1g63360"/>
    <property type="match status" value="1"/>
</dbReference>
<dbReference type="Gene3D" id="1.10.8.430">
    <property type="entry name" value="Helical domain of apoptotic protease-activating factors"/>
    <property type="match status" value="1"/>
</dbReference>
<dbReference type="OrthoDB" id="995467at2759"/>
<dbReference type="PANTHER" id="PTHR23155:SF1205">
    <property type="entry name" value="DISEASE RESISTANCE PROTEIN RPM1"/>
    <property type="match status" value="1"/>
</dbReference>
<keyword evidence="2" id="KW-0547">Nucleotide-binding</keyword>
<evidence type="ECO:0000259" key="5">
    <source>
        <dbReference type="Pfam" id="PF18052"/>
    </source>
</evidence>
<dbReference type="InterPro" id="IPR041118">
    <property type="entry name" value="Rx_N"/>
</dbReference>
<dbReference type="SUPFAM" id="SSF52058">
    <property type="entry name" value="L domain-like"/>
    <property type="match status" value="1"/>
</dbReference>
<dbReference type="KEGG" id="dzi:111276873"/>
<dbReference type="InterPro" id="IPR032675">
    <property type="entry name" value="LRR_dom_sf"/>
</dbReference>
<reference evidence="9" key="1">
    <citation type="submission" date="2025-08" db="UniProtKB">
        <authorList>
            <consortium name="RefSeq"/>
        </authorList>
    </citation>
    <scope>IDENTIFICATION</scope>
    <source>
        <tissue evidence="9">Fruit stalk</tissue>
    </source>
</reference>
<keyword evidence="1" id="KW-0677">Repeat</keyword>
<evidence type="ECO:0000259" key="7">
    <source>
        <dbReference type="Pfam" id="PF23598"/>
    </source>
</evidence>
<dbReference type="InterPro" id="IPR055414">
    <property type="entry name" value="LRR_R13L4/SHOC2-like"/>
</dbReference>
<feature type="domain" description="NB-ARC" evidence="4">
    <location>
        <begin position="185"/>
        <end position="357"/>
    </location>
</feature>
<dbReference type="FunFam" id="3.40.50.300:FF:001091">
    <property type="entry name" value="Probable disease resistance protein At1g61300"/>
    <property type="match status" value="1"/>
</dbReference>
<dbReference type="GO" id="GO:0098542">
    <property type="term" value="P:defense response to other organism"/>
    <property type="evidence" value="ECO:0007669"/>
    <property type="project" value="TreeGrafter"/>
</dbReference>
<dbReference type="Gene3D" id="1.10.10.10">
    <property type="entry name" value="Winged helix-like DNA-binding domain superfamily/Winged helix DNA-binding domain"/>
    <property type="match status" value="1"/>
</dbReference>